<feature type="region of interest" description="Disordered" evidence="1">
    <location>
        <begin position="62"/>
        <end position="219"/>
    </location>
</feature>
<proteinExistence type="predicted"/>
<reference evidence="2" key="1">
    <citation type="submission" date="2020-07" db="EMBL/GenBank/DDBJ databases">
        <title>The High-quality genome of the commercially important snow crab, Chionoecetes opilio.</title>
        <authorList>
            <person name="Jeong J.-H."/>
            <person name="Ryu S."/>
        </authorList>
    </citation>
    <scope>NUCLEOTIDE SEQUENCE</scope>
    <source>
        <strain evidence="2">MADBK_172401_WGS</strain>
        <tissue evidence="2">Digestive gland</tissue>
    </source>
</reference>
<feature type="compositionally biased region" description="Basic and acidic residues" evidence="1">
    <location>
        <begin position="19"/>
        <end position="32"/>
    </location>
</feature>
<dbReference type="EMBL" id="JACEEZ010020239">
    <property type="protein sequence ID" value="KAG0714787.1"/>
    <property type="molecule type" value="Genomic_DNA"/>
</dbReference>
<feature type="region of interest" description="Disordered" evidence="1">
    <location>
        <begin position="1"/>
        <end position="32"/>
    </location>
</feature>
<protein>
    <submittedName>
        <fullName evidence="2">Uncharacterized protein</fullName>
    </submittedName>
</protein>
<feature type="compositionally biased region" description="Low complexity" evidence="1">
    <location>
        <begin position="200"/>
        <end position="219"/>
    </location>
</feature>
<evidence type="ECO:0000313" key="2">
    <source>
        <dbReference type="EMBL" id="KAG0714787.1"/>
    </source>
</evidence>
<evidence type="ECO:0000256" key="1">
    <source>
        <dbReference type="SAM" id="MobiDB-lite"/>
    </source>
</evidence>
<dbReference type="Proteomes" id="UP000770661">
    <property type="component" value="Unassembled WGS sequence"/>
</dbReference>
<gene>
    <name evidence="2" type="ORF">GWK47_001443</name>
</gene>
<evidence type="ECO:0000313" key="3">
    <source>
        <dbReference type="Proteomes" id="UP000770661"/>
    </source>
</evidence>
<sequence length="219" mass="22966">MAKGDLPLKSPSSARICATKHERGTDPVHDVYRHNVRGKPWVSPHARPRPPQGLALLKTLAAYRTRRSGARARCGPGHGSSPRGSSPPPSSTRGRGVEEKRATSAPCARLGGKNPPAAPTSPRRSGTARRRLRDQLCRPRHPLGGPGTFPNVFRPSGRGGTLTHGRRGARTYGGERFAGKGGSPPSAFCGASRATRNTTAPSPAGRGAPPGVVPLREIG</sequence>
<organism evidence="2 3">
    <name type="scientific">Chionoecetes opilio</name>
    <name type="common">Atlantic snow crab</name>
    <name type="synonym">Cancer opilio</name>
    <dbReference type="NCBI Taxonomy" id="41210"/>
    <lineage>
        <taxon>Eukaryota</taxon>
        <taxon>Metazoa</taxon>
        <taxon>Ecdysozoa</taxon>
        <taxon>Arthropoda</taxon>
        <taxon>Crustacea</taxon>
        <taxon>Multicrustacea</taxon>
        <taxon>Malacostraca</taxon>
        <taxon>Eumalacostraca</taxon>
        <taxon>Eucarida</taxon>
        <taxon>Decapoda</taxon>
        <taxon>Pleocyemata</taxon>
        <taxon>Brachyura</taxon>
        <taxon>Eubrachyura</taxon>
        <taxon>Majoidea</taxon>
        <taxon>Majidae</taxon>
        <taxon>Chionoecetes</taxon>
    </lineage>
</organism>
<name>A0A8J4XUD5_CHIOP</name>
<keyword evidence="3" id="KW-1185">Reference proteome</keyword>
<dbReference type="AlphaFoldDB" id="A0A8J4XUD5"/>
<comment type="caution">
    <text evidence="2">The sequence shown here is derived from an EMBL/GenBank/DDBJ whole genome shotgun (WGS) entry which is preliminary data.</text>
</comment>
<accession>A0A8J4XUD5</accession>